<gene>
    <name evidence="3" type="ORF">Naga_101501g1</name>
</gene>
<dbReference type="EMBL" id="AZIL01000380">
    <property type="protein sequence ID" value="EWM27821.1"/>
    <property type="molecule type" value="Genomic_DNA"/>
</dbReference>
<name>W7U4G4_9STRA</name>
<comment type="caution">
    <text evidence="3">The sequence shown here is derived from an EMBL/GenBank/DDBJ whole genome shotgun (WGS) entry which is preliminary data.</text>
</comment>
<feature type="domain" description="DUF913" evidence="2">
    <location>
        <begin position="48"/>
        <end position="185"/>
    </location>
</feature>
<proteinExistence type="predicted"/>
<keyword evidence="4" id="KW-1185">Reference proteome</keyword>
<accession>W7U4G4</accession>
<dbReference type="InterPro" id="IPR016024">
    <property type="entry name" value="ARM-type_fold"/>
</dbReference>
<dbReference type="InterPro" id="IPR010314">
    <property type="entry name" value="E3_Ub_ligase_DUF913"/>
</dbReference>
<keyword evidence="1" id="KW-0732">Signal</keyword>
<dbReference type="SUPFAM" id="SSF48371">
    <property type="entry name" value="ARM repeat"/>
    <property type="match status" value="1"/>
</dbReference>
<evidence type="ECO:0000313" key="3">
    <source>
        <dbReference type="EMBL" id="EWM27821.1"/>
    </source>
</evidence>
<evidence type="ECO:0000259" key="2">
    <source>
        <dbReference type="Pfam" id="PF06025"/>
    </source>
</evidence>
<reference evidence="3 4" key="1">
    <citation type="journal article" date="2014" name="Mol. Plant">
        <title>Chromosome Scale Genome Assembly and Transcriptome Profiling of Nannochloropsis gaditana in Nitrogen Depletion.</title>
        <authorList>
            <person name="Corteggiani Carpinelli E."/>
            <person name="Telatin A."/>
            <person name="Vitulo N."/>
            <person name="Forcato C."/>
            <person name="D'Angelo M."/>
            <person name="Schiavon R."/>
            <person name="Vezzi A."/>
            <person name="Giacometti G.M."/>
            <person name="Morosinotto T."/>
            <person name="Valle G."/>
        </authorList>
    </citation>
    <scope>NUCLEOTIDE SEQUENCE [LARGE SCALE GENOMIC DNA]</scope>
    <source>
        <strain evidence="3 4">B-31</strain>
    </source>
</reference>
<sequence length="259" mass="26983">MVLPTRHVLAPASASVKTLLYCLLTLLSIVFQSAGSAHIQGATEGSTYLRSPTLTSTLLDILSSLSALNAAVFSRASGLIADIIGSDPSIISYVHGSGLAQAILSILSAPLPPSCEVICEAPAILCALSISSQGLSALLRHNPFPSLFACLVHPAYVLPHSRAVLPPATPEAIGQRLEDLLQHHGSGGGGPSTTPGQRLRDAVLNAAVHSLNRLVLSDLFYAGVGEGKGREEGGGEVEASLERRRYFQYVGNAAYALAR</sequence>
<dbReference type="Pfam" id="PF06025">
    <property type="entry name" value="DUF913"/>
    <property type="match status" value="1"/>
</dbReference>
<evidence type="ECO:0000256" key="1">
    <source>
        <dbReference type="SAM" id="SignalP"/>
    </source>
</evidence>
<protein>
    <submittedName>
        <fullName evidence="3">Hect-domain containing protein</fullName>
    </submittedName>
</protein>
<dbReference type="OrthoDB" id="8068875at2759"/>
<dbReference type="Proteomes" id="UP000019335">
    <property type="component" value="Chromosome 6"/>
</dbReference>
<dbReference type="AlphaFoldDB" id="W7U4G4"/>
<feature type="signal peptide" evidence="1">
    <location>
        <begin position="1"/>
        <end position="36"/>
    </location>
</feature>
<evidence type="ECO:0000313" key="4">
    <source>
        <dbReference type="Proteomes" id="UP000019335"/>
    </source>
</evidence>
<organism evidence="3 4">
    <name type="scientific">Nannochloropsis gaditana</name>
    <dbReference type="NCBI Taxonomy" id="72520"/>
    <lineage>
        <taxon>Eukaryota</taxon>
        <taxon>Sar</taxon>
        <taxon>Stramenopiles</taxon>
        <taxon>Ochrophyta</taxon>
        <taxon>Eustigmatophyceae</taxon>
        <taxon>Eustigmatales</taxon>
        <taxon>Monodopsidaceae</taxon>
        <taxon>Nannochloropsis</taxon>
    </lineage>
</organism>
<feature type="chain" id="PRO_5004904860" evidence="1">
    <location>
        <begin position="37"/>
        <end position="259"/>
    </location>
</feature>